<keyword evidence="3" id="KW-1185">Reference proteome</keyword>
<comment type="caution">
    <text evidence="2">The sequence shown here is derived from an EMBL/GenBank/DDBJ whole genome shotgun (WGS) entry which is preliminary data.</text>
</comment>
<dbReference type="InterPro" id="IPR056690">
    <property type="entry name" value="DUF7788"/>
</dbReference>
<accession>A0AAV9K283</accession>
<feature type="domain" description="DUF7788" evidence="1">
    <location>
        <begin position="3"/>
        <end position="52"/>
    </location>
</feature>
<dbReference type="EMBL" id="JAWPEI010000016">
    <property type="protein sequence ID" value="KAK4707395.1"/>
    <property type="molecule type" value="Genomic_DNA"/>
</dbReference>
<dbReference type="PANTHER" id="PTHR31373:SF27">
    <property type="entry name" value="TROVE DOMAIN-CONTAINING PROTEIN"/>
    <property type="match status" value="1"/>
</dbReference>
<evidence type="ECO:0000313" key="3">
    <source>
        <dbReference type="Proteomes" id="UP001311915"/>
    </source>
</evidence>
<gene>
    <name evidence="2" type="ORF">R3W88_033041</name>
</gene>
<evidence type="ECO:0000313" key="2">
    <source>
        <dbReference type="EMBL" id="KAK4707395.1"/>
    </source>
</evidence>
<dbReference type="Pfam" id="PF25043">
    <property type="entry name" value="DUF7788"/>
    <property type="match status" value="1"/>
</dbReference>
<dbReference type="PANTHER" id="PTHR31373">
    <property type="entry name" value="OS06G0652100 PROTEIN"/>
    <property type="match status" value="1"/>
</dbReference>
<evidence type="ECO:0000259" key="1">
    <source>
        <dbReference type="Pfam" id="PF25043"/>
    </source>
</evidence>
<protein>
    <recommendedName>
        <fullName evidence="1">DUF7788 domain-containing protein</fullName>
    </recommendedName>
</protein>
<organism evidence="2 3">
    <name type="scientific">Solanum pinnatisectum</name>
    <name type="common">tansyleaf nightshade</name>
    <dbReference type="NCBI Taxonomy" id="50273"/>
    <lineage>
        <taxon>Eukaryota</taxon>
        <taxon>Viridiplantae</taxon>
        <taxon>Streptophyta</taxon>
        <taxon>Embryophyta</taxon>
        <taxon>Tracheophyta</taxon>
        <taxon>Spermatophyta</taxon>
        <taxon>Magnoliopsida</taxon>
        <taxon>eudicotyledons</taxon>
        <taxon>Gunneridae</taxon>
        <taxon>Pentapetalae</taxon>
        <taxon>asterids</taxon>
        <taxon>lamiids</taxon>
        <taxon>Solanales</taxon>
        <taxon>Solanaceae</taxon>
        <taxon>Solanoideae</taxon>
        <taxon>Solaneae</taxon>
        <taxon>Solanum</taxon>
    </lineage>
</organism>
<dbReference type="Proteomes" id="UP001311915">
    <property type="component" value="Unassembled WGS sequence"/>
</dbReference>
<dbReference type="InterPro" id="IPR011205">
    <property type="entry name" value="UCP015417_vWA"/>
</dbReference>
<name>A0AAV9K283_9SOLN</name>
<sequence length="56" mass="6212">MSGRPMEVSVALSVLVSELSEKTWKAELIRFSVLSDLAKVEGNTLNKKIEFGINMD</sequence>
<dbReference type="AlphaFoldDB" id="A0AAV9K283"/>
<reference evidence="2 3" key="1">
    <citation type="submission" date="2023-10" db="EMBL/GenBank/DDBJ databases">
        <title>Genome-Wide Identification Analysis in wild type Solanum Pinnatisectum Reveals Some Genes Defensing Phytophthora Infestans.</title>
        <authorList>
            <person name="Sun C."/>
        </authorList>
    </citation>
    <scope>NUCLEOTIDE SEQUENCE [LARGE SCALE GENOMIC DNA]</scope>
    <source>
        <strain evidence="2">LQN</strain>
        <tissue evidence="2">Leaf</tissue>
    </source>
</reference>
<proteinExistence type="predicted"/>